<dbReference type="Proteomes" id="UP000324222">
    <property type="component" value="Unassembled WGS sequence"/>
</dbReference>
<accession>A0A5B7CFA6</accession>
<dbReference type="EMBL" id="VSRR010000017">
    <property type="protein sequence ID" value="MPC08107.1"/>
    <property type="molecule type" value="Genomic_DNA"/>
</dbReference>
<name>A0A5B7CFA6_PORTR</name>
<sequence>MRTVALLLLEPQGHATCRAGYLKTGSYFCASVTLTDTHLALMILLWGETRRDQCYNLLYQCGNRRYTLLLNDASPVGEKSLKTLLLWSTLSYFTSTSLNMSQCQARYSSRMCHCWKTLRMVRLGAATRLQRCARYRTKRNCIQSQHHSCYSLRYTNSTLLACRLTPDKW</sequence>
<gene>
    <name evidence="1" type="ORF">E2C01_000681</name>
</gene>
<evidence type="ECO:0000313" key="1">
    <source>
        <dbReference type="EMBL" id="MPC08107.1"/>
    </source>
</evidence>
<organism evidence="1 2">
    <name type="scientific">Portunus trituberculatus</name>
    <name type="common">Swimming crab</name>
    <name type="synonym">Neptunus trituberculatus</name>
    <dbReference type="NCBI Taxonomy" id="210409"/>
    <lineage>
        <taxon>Eukaryota</taxon>
        <taxon>Metazoa</taxon>
        <taxon>Ecdysozoa</taxon>
        <taxon>Arthropoda</taxon>
        <taxon>Crustacea</taxon>
        <taxon>Multicrustacea</taxon>
        <taxon>Malacostraca</taxon>
        <taxon>Eumalacostraca</taxon>
        <taxon>Eucarida</taxon>
        <taxon>Decapoda</taxon>
        <taxon>Pleocyemata</taxon>
        <taxon>Brachyura</taxon>
        <taxon>Eubrachyura</taxon>
        <taxon>Portunoidea</taxon>
        <taxon>Portunidae</taxon>
        <taxon>Portuninae</taxon>
        <taxon>Portunus</taxon>
    </lineage>
</organism>
<keyword evidence="2" id="KW-1185">Reference proteome</keyword>
<comment type="caution">
    <text evidence="1">The sequence shown here is derived from an EMBL/GenBank/DDBJ whole genome shotgun (WGS) entry which is preliminary data.</text>
</comment>
<dbReference type="AlphaFoldDB" id="A0A5B7CFA6"/>
<proteinExistence type="predicted"/>
<evidence type="ECO:0000313" key="2">
    <source>
        <dbReference type="Proteomes" id="UP000324222"/>
    </source>
</evidence>
<protein>
    <submittedName>
        <fullName evidence="1">Uncharacterized protein</fullName>
    </submittedName>
</protein>
<reference evidence="1 2" key="1">
    <citation type="submission" date="2019-05" db="EMBL/GenBank/DDBJ databases">
        <title>Another draft genome of Portunus trituberculatus and its Hox gene families provides insights of decapod evolution.</title>
        <authorList>
            <person name="Jeong J.-H."/>
            <person name="Song I."/>
            <person name="Kim S."/>
            <person name="Choi T."/>
            <person name="Kim D."/>
            <person name="Ryu S."/>
            <person name="Kim W."/>
        </authorList>
    </citation>
    <scope>NUCLEOTIDE SEQUENCE [LARGE SCALE GENOMIC DNA]</scope>
    <source>
        <tissue evidence="1">Muscle</tissue>
    </source>
</reference>